<evidence type="ECO:0000256" key="1">
    <source>
        <dbReference type="SAM" id="Phobius"/>
    </source>
</evidence>
<feature type="transmembrane region" description="Helical" evidence="1">
    <location>
        <begin position="6"/>
        <end position="29"/>
    </location>
</feature>
<organism evidence="2 3">
    <name type="scientific">Mycobacterium asiaticum</name>
    <dbReference type="NCBI Taxonomy" id="1790"/>
    <lineage>
        <taxon>Bacteria</taxon>
        <taxon>Bacillati</taxon>
        <taxon>Actinomycetota</taxon>
        <taxon>Actinomycetes</taxon>
        <taxon>Mycobacteriales</taxon>
        <taxon>Mycobacteriaceae</taxon>
        <taxon>Mycobacterium</taxon>
    </lineage>
</organism>
<evidence type="ECO:0008006" key="4">
    <source>
        <dbReference type="Google" id="ProtNLM"/>
    </source>
</evidence>
<feature type="transmembrane region" description="Helical" evidence="1">
    <location>
        <begin position="85"/>
        <end position="106"/>
    </location>
</feature>
<evidence type="ECO:0000313" key="3">
    <source>
        <dbReference type="Proteomes" id="UP000093795"/>
    </source>
</evidence>
<dbReference type="PIRSF" id="PIRSF028065">
    <property type="entry name" value="UCP028065"/>
    <property type="match status" value="1"/>
</dbReference>
<dbReference type="GO" id="GO:1901530">
    <property type="term" value="P:response to hypochlorite"/>
    <property type="evidence" value="ECO:0007669"/>
    <property type="project" value="TreeGrafter"/>
</dbReference>
<dbReference type="OrthoDB" id="1118972at2"/>
<dbReference type="PANTHER" id="PTHR40106">
    <property type="entry name" value="INNER MEMBRANE PROTEIN RCLC"/>
    <property type="match status" value="1"/>
</dbReference>
<sequence length="156" mass="16711">MRGLPAVSVLAAVLLRYGLVIVIGWIGLLKFAHYEAHQIAPLVAHSPFMAWLYDVFPEYTFSVLLGVMEVSAAILLAVKPIAPRISALGSLLSILLFISTITFLFTTPGVGEPAGGGFPAITLLAEFLLKDTVLLGASFWTLADAIRSGWLSSRPD</sequence>
<keyword evidence="1" id="KW-0812">Transmembrane</keyword>
<dbReference type="GO" id="GO:0005886">
    <property type="term" value="C:plasma membrane"/>
    <property type="evidence" value="ECO:0007669"/>
    <property type="project" value="TreeGrafter"/>
</dbReference>
<comment type="caution">
    <text evidence="2">The sequence shown here is derived from an EMBL/GenBank/DDBJ whole genome shotgun (WGS) entry which is preliminary data.</text>
</comment>
<name>A0A1A3BN93_MYCAS</name>
<dbReference type="RefSeq" id="WP_065123177.1">
    <property type="nucleotide sequence ID" value="NZ_LZKQ01000289.1"/>
</dbReference>
<dbReference type="EMBL" id="LZKQ01000289">
    <property type="protein sequence ID" value="OBI75788.1"/>
    <property type="molecule type" value="Genomic_DNA"/>
</dbReference>
<dbReference type="PANTHER" id="PTHR40106:SF1">
    <property type="entry name" value="INNER MEMBRANE PROTEIN RCLC"/>
    <property type="match status" value="1"/>
</dbReference>
<accession>A0A1A3BN93</accession>
<keyword evidence="1" id="KW-1133">Transmembrane helix</keyword>
<dbReference type="InterPro" id="IPR007339">
    <property type="entry name" value="RclC-like"/>
</dbReference>
<dbReference type="Proteomes" id="UP000093795">
    <property type="component" value="Unassembled WGS sequence"/>
</dbReference>
<dbReference type="InterPro" id="IPR016865">
    <property type="entry name" value="RclC"/>
</dbReference>
<gene>
    <name evidence="2" type="ORF">A9X01_04555</name>
</gene>
<dbReference type="STRING" id="1790.A5645_13285"/>
<proteinExistence type="predicted"/>
<evidence type="ECO:0000313" key="2">
    <source>
        <dbReference type="EMBL" id="OBI75788.1"/>
    </source>
</evidence>
<keyword evidence="1" id="KW-0472">Membrane</keyword>
<protein>
    <recommendedName>
        <fullName evidence="4">DUF417 domain-containing protein</fullName>
    </recommendedName>
</protein>
<feature type="transmembrane region" description="Helical" evidence="1">
    <location>
        <begin position="59"/>
        <end position="78"/>
    </location>
</feature>
<reference evidence="2 3" key="1">
    <citation type="submission" date="2016-06" db="EMBL/GenBank/DDBJ databases">
        <authorList>
            <person name="Kjaerup R.B."/>
            <person name="Dalgaard T.S."/>
            <person name="Juul-Madsen H.R."/>
        </authorList>
    </citation>
    <scope>NUCLEOTIDE SEQUENCE [LARGE SCALE GENOMIC DNA]</scope>
    <source>
        <strain evidence="2 3">1081914.2</strain>
    </source>
</reference>
<dbReference type="AlphaFoldDB" id="A0A1A3BN93"/>
<dbReference type="Pfam" id="PF04224">
    <property type="entry name" value="DUF417"/>
    <property type="match status" value="2"/>
</dbReference>